<dbReference type="AlphaFoldDB" id="A0A392NZS1"/>
<name>A0A392NZS1_9FABA</name>
<protein>
    <submittedName>
        <fullName evidence="1">Uncharacterized protein</fullName>
    </submittedName>
</protein>
<dbReference type="EMBL" id="LXQA010058212">
    <property type="protein sequence ID" value="MCI05293.1"/>
    <property type="molecule type" value="Genomic_DNA"/>
</dbReference>
<accession>A0A392NZS1</accession>
<keyword evidence="2" id="KW-1185">Reference proteome</keyword>
<sequence length="32" mass="3453">VDIGTNEPLILDVLINALTQISSEYDPLALVI</sequence>
<evidence type="ECO:0000313" key="1">
    <source>
        <dbReference type="EMBL" id="MCI05293.1"/>
    </source>
</evidence>
<comment type="caution">
    <text evidence="1">The sequence shown here is derived from an EMBL/GenBank/DDBJ whole genome shotgun (WGS) entry which is preliminary data.</text>
</comment>
<feature type="non-terminal residue" evidence="1">
    <location>
        <position position="1"/>
    </location>
</feature>
<dbReference type="InterPro" id="IPR021920">
    <property type="entry name" value="DUF3531"/>
</dbReference>
<evidence type="ECO:0000313" key="2">
    <source>
        <dbReference type="Proteomes" id="UP000265520"/>
    </source>
</evidence>
<organism evidence="1 2">
    <name type="scientific">Trifolium medium</name>
    <dbReference type="NCBI Taxonomy" id="97028"/>
    <lineage>
        <taxon>Eukaryota</taxon>
        <taxon>Viridiplantae</taxon>
        <taxon>Streptophyta</taxon>
        <taxon>Embryophyta</taxon>
        <taxon>Tracheophyta</taxon>
        <taxon>Spermatophyta</taxon>
        <taxon>Magnoliopsida</taxon>
        <taxon>eudicotyledons</taxon>
        <taxon>Gunneridae</taxon>
        <taxon>Pentapetalae</taxon>
        <taxon>rosids</taxon>
        <taxon>fabids</taxon>
        <taxon>Fabales</taxon>
        <taxon>Fabaceae</taxon>
        <taxon>Papilionoideae</taxon>
        <taxon>50 kb inversion clade</taxon>
        <taxon>NPAAA clade</taxon>
        <taxon>Hologalegina</taxon>
        <taxon>IRL clade</taxon>
        <taxon>Trifolieae</taxon>
        <taxon>Trifolium</taxon>
    </lineage>
</organism>
<proteinExistence type="predicted"/>
<dbReference type="Proteomes" id="UP000265520">
    <property type="component" value="Unassembled WGS sequence"/>
</dbReference>
<reference evidence="1 2" key="1">
    <citation type="journal article" date="2018" name="Front. Plant Sci.">
        <title>Red Clover (Trifolium pratense) and Zigzag Clover (T. medium) - A Picture of Genomic Similarities and Differences.</title>
        <authorList>
            <person name="Dluhosova J."/>
            <person name="Istvanek J."/>
            <person name="Nedelnik J."/>
            <person name="Repkova J."/>
        </authorList>
    </citation>
    <scope>NUCLEOTIDE SEQUENCE [LARGE SCALE GENOMIC DNA]</scope>
    <source>
        <strain evidence="2">cv. 10/8</strain>
        <tissue evidence="1">Leaf</tissue>
    </source>
</reference>
<dbReference type="Pfam" id="PF12049">
    <property type="entry name" value="DUF3531"/>
    <property type="match status" value="1"/>
</dbReference>